<evidence type="ECO:0000256" key="3">
    <source>
        <dbReference type="ARBA" id="ARBA00022898"/>
    </source>
</evidence>
<comment type="caution">
    <text evidence="5">Lacks conserved residue(s) required for the propagation of feature annotation.</text>
</comment>
<comment type="cofactor">
    <cofactor evidence="1 5 7 8">
        <name>pyridoxal 5'-phosphate</name>
        <dbReference type="ChEBI" id="CHEBI:597326"/>
    </cofactor>
</comment>
<comment type="similarity">
    <text evidence="5">Belongs to the Orn/Lys/Arg decarboxylase class-II family. LysA subfamily.</text>
</comment>
<feature type="domain" description="Orn/DAP/Arg decarboxylase 2 C-terminal" evidence="9">
    <location>
        <begin position="48"/>
        <end position="384"/>
    </location>
</feature>
<keyword evidence="4 5" id="KW-0456">Lyase</keyword>
<feature type="binding site" evidence="5">
    <location>
        <position position="386"/>
    </location>
    <ligand>
        <name>pyridoxal 5'-phosphate</name>
        <dbReference type="ChEBI" id="CHEBI:597326"/>
    </ligand>
</feature>
<evidence type="ECO:0000256" key="4">
    <source>
        <dbReference type="ARBA" id="ARBA00023239"/>
    </source>
</evidence>
<feature type="active site" description="Proton donor" evidence="7">
    <location>
        <position position="358"/>
    </location>
</feature>
<sequence length="438" mass="48806">MQLRGERTVFTRNSKSLNNQTMQLSEGRYQIDGVDILGLVDQFNAPLYVYDAATMKRQYDRMTKAFSKVKRLRINYACKALTNVNVLRLFQQWGSGLDCVSVQEVEMGLLAGFAPHDILYTPNCVSFEEVQEAVDHGVRINIDNISILEQFGAVHPNVPVCIRINPHIMAGGNSKISVGHIDSKFGISIHQVPHVLKVVNALGLKVEGLHMHTGSDIYDSGVFLQAIEILLRAAADFPDLDYLDFGSGFKVPYKEGGIATDIEDLGEQLGARFNEFCAEYGRDLELMFEPGKFLVSEAGTFLVRTNVVKTTTASVFAGVDSGLNHLIRPMFYDAYHHIVNVSNPEGKQRIYSVVGYICETDTFGVNRQLNEVREGDILAMANAGAYSFMMASNYNSRYRPAEVLIYEGQAHLIRRRETMEDLLGTQVQVDVLKSTVPA</sequence>
<evidence type="ECO:0000313" key="12">
    <source>
        <dbReference type="Proteomes" id="UP000199021"/>
    </source>
</evidence>
<dbReference type="InterPro" id="IPR009006">
    <property type="entry name" value="Ala_racemase/Decarboxylase_C"/>
</dbReference>
<dbReference type="CDD" id="cd06828">
    <property type="entry name" value="PLPDE_III_DapDC"/>
    <property type="match status" value="1"/>
</dbReference>
<evidence type="ECO:0000256" key="2">
    <source>
        <dbReference type="ARBA" id="ARBA00022793"/>
    </source>
</evidence>
<dbReference type="InterPro" id="IPR002986">
    <property type="entry name" value="DAP_deCOOHase_LysA"/>
</dbReference>
<dbReference type="GO" id="GO:0008836">
    <property type="term" value="F:diaminopimelate decarboxylase activity"/>
    <property type="evidence" value="ECO:0007669"/>
    <property type="project" value="UniProtKB-UniRule"/>
</dbReference>
<keyword evidence="2 5" id="KW-0210">Decarboxylase</keyword>
<comment type="function">
    <text evidence="5">Specifically catalyzes the decarboxylation of meso-diaminopimelate (meso-DAP) to L-lysine.</text>
</comment>
<comment type="catalytic activity">
    <reaction evidence="5 8">
        <text>meso-2,6-diaminopimelate + H(+) = L-lysine + CO2</text>
        <dbReference type="Rhea" id="RHEA:15101"/>
        <dbReference type="ChEBI" id="CHEBI:15378"/>
        <dbReference type="ChEBI" id="CHEBI:16526"/>
        <dbReference type="ChEBI" id="CHEBI:32551"/>
        <dbReference type="ChEBI" id="CHEBI:57791"/>
        <dbReference type="EC" id="4.1.1.20"/>
    </reaction>
</comment>
<dbReference type="Pfam" id="PF02784">
    <property type="entry name" value="Orn_Arg_deC_N"/>
    <property type="match status" value="1"/>
</dbReference>
<feature type="binding site" evidence="5">
    <location>
        <position position="328"/>
    </location>
    <ligand>
        <name>substrate</name>
    </ligand>
</feature>
<dbReference type="InterPro" id="IPR000183">
    <property type="entry name" value="Orn/DAP/Arg_de-COase"/>
</dbReference>
<evidence type="ECO:0000256" key="6">
    <source>
        <dbReference type="NCBIfam" id="TIGR01048"/>
    </source>
</evidence>
<feature type="domain" description="Orn/DAP/Arg decarboxylase 2 N-terminal" evidence="10">
    <location>
        <begin position="54"/>
        <end position="296"/>
    </location>
</feature>
<dbReference type="FunFam" id="3.20.20.10:FF:000003">
    <property type="entry name" value="Diaminopimelate decarboxylase"/>
    <property type="match status" value="1"/>
</dbReference>
<dbReference type="Gene3D" id="3.20.20.10">
    <property type="entry name" value="Alanine racemase"/>
    <property type="match status" value="1"/>
</dbReference>
<name>A0A1H9CYJ8_9BACT</name>
<dbReference type="STRING" id="478744.SAMN05444359_10568"/>
<feature type="binding site" evidence="5">
    <location>
        <position position="332"/>
    </location>
    <ligand>
        <name>substrate</name>
    </ligand>
</feature>
<dbReference type="InParanoid" id="A0A1H9CYJ8"/>
<comment type="subunit">
    <text evidence="5">Homodimer.</text>
</comment>
<comment type="pathway">
    <text evidence="5 8">Amino-acid biosynthesis; L-lysine biosynthesis via DAP pathway; L-lysine from DL-2,6-diaminopimelate: step 1/1.</text>
</comment>
<dbReference type="GO" id="GO:0030170">
    <property type="term" value="F:pyridoxal phosphate binding"/>
    <property type="evidence" value="ECO:0007669"/>
    <property type="project" value="UniProtKB-UniRule"/>
</dbReference>
<dbReference type="Gene3D" id="2.40.37.10">
    <property type="entry name" value="Lyase, Ornithine Decarboxylase, Chain A, domain 1"/>
    <property type="match status" value="1"/>
</dbReference>
<accession>A0A1H9CYJ8</accession>
<dbReference type="PRINTS" id="PR01181">
    <property type="entry name" value="DAPDCRBXLASE"/>
</dbReference>
<dbReference type="PRINTS" id="PR01179">
    <property type="entry name" value="ODADCRBXLASE"/>
</dbReference>
<dbReference type="PANTHER" id="PTHR43727:SF2">
    <property type="entry name" value="GROUP IV DECARBOXYLASE"/>
    <property type="match status" value="1"/>
</dbReference>
<dbReference type="InterPro" id="IPR029066">
    <property type="entry name" value="PLP-binding_barrel"/>
</dbReference>
<protein>
    <recommendedName>
        <fullName evidence="5 6">Diaminopimelate decarboxylase</fullName>
        <shortName evidence="5">DAP decarboxylase</shortName>
        <shortName evidence="5">DAPDC</shortName>
        <ecNumber evidence="5 6">4.1.1.20</ecNumber>
    </recommendedName>
</protein>
<dbReference type="SUPFAM" id="SSF51419">
    <property type="entry name" value="PLP-binding barrel"/>
    <property type="match status" value="1"/>
</dbReference>
<gene>
    <name evidence="5" type="primary">lysA</name>
    <name evidence="11" type="ORF">SAMN05444359_10568</name>
</gene>
<dbReference type="PANTHER" id="PTHR43727">
    <property type="entry name" value="DIAMINOPIMELATE DECARBOXYLASE"/>
    <property type="match status" value="1"/>
</dbReference>
<dbReference type="HAMAP" id="MF_02120">
    <property type="entry name" value="LysA"/>
    <property type="match status" value="1"/>
</dbReference>
<dbReference type="Proteomes" id="UP000199021">
    <property type="component" value="Unassembled WGS sequence"/>
</dbReference>
<proteinExistence type="inferred from homology"/>
<feature type="binding site" evidence="5">
    <location>
        <position position="359"/>
    </location>
    <ligand>
        <name>substrate</name>
    </ligand>
</feature>
<evidence type="ECO:0000256" key="1">
    <source>
        <dbReference type="ARBA" id="ARBA00001933"/>
    </source>
</evidence>
<dbReference type="FunCoup" id="A0A1H9CYJ8">
    <property type="interactions" value="347"/>
</dbReference>
<feature type="binding site" evidence="5">
    <location>
        <position position="386"/>
    </location>
    <ligand>
        <name>substrate</name>
    </ligand>
</feature>
<dbReference type="GO" id="GO:0009089">
    <property type="term" value="P:lysine biosynthetic process via diaminopimelate"/>
    <property type="evidence" value="ECO:0007669"/>
    <property type="project" value="UniProtKB-UniRule"/>
</dbReference>
<dbReference type="EMBL" id="FOFB01000005">
    <property type="protein sequence ID" value="SEQ06211.1"/>
    <property type="molecule type" value="Genomic_DNA"/>
</dbReference>
<dbReference type="InterPro" id="IPR022643">
    <property type="entry name" value="De-COase2_C"/>
</dbReference>
<dbReference type="InterPro" id="IPR022644">
    <property type="entry name" value="De-COase2_N"/>
</dbReference>
<dbReference type="Pfam" id="PF00278">
    <property type="entry name" value="Orn_DAP_Arg_deC"/>
    <property type="match status" value="1"/>
</dbReference>
<keyword evidence="12" id="KW-1185">Reference proteome</keyword>
<evidence type="ECO:0000256" key="7">
    <source>
        <dbReference type="PIRSR" id="PIRSR600183-50"/>
    </source>
</evidence>
<evidence type="ECO:0000259" key="9">
    <source>
        <dbReference type="Pfam" id="PF00278"/>
    </source>
</evidence>
<evidence type="ECO:0000313" key="11">
    <source>
        <dbReference type="EMBL" id="SEQ06211.1"/>
    </source>
</evidence>
<keyword evidence="3 5" id="KW-0663">Pyridoxal phosphate</keyword>
<dbReference type="UniPathway" id="UPA00034">
    <property type="reaction ID" value="UER00027"/>
</dbReference>
<evidence type="ECO:0000256" key="8">
    <source>
        <dbReference type="RuleBase" id="RU003738"/>
    </source>
</evidence>
<dbReference type="EC" id="4.1.1.20" evidence="5 6"/>
<evidence type="ECO:0000256" key="5">
    <source>
        <dbReference type="HAMAP-Rule" id="MF_02120"/>
    </source>
</evidence>
<feature type="modified residue" description="N6-(pyridoxal phosphate)lysine" evidence="5 7">
    <location>
        <position position="79"/>
    </location>
</feature>
<evidence type="ECO:0000259" key="10">
    <source>
        <dbReference type="Pfam" id="PF02784"/>
    </source>
</evidence>
<keyword evidence="5" id="KW-0028">Amino-acid biosynthesis</keyword>
<dbReference type="AlphaFoldDB" id="A0A1H9CYJ8"/>
<reference evidence="12" key="1">
    <citation type="submission" date="2016-10" db="EMBL/GenBank/DDBJ databases">
        <authorList>
            <person name="Varghese N."/>
            <person name="Submissions S."/>
        </authorList>
    </citation>
    <scope>NUCLEOTIDE SEQUENCE [LARGE SCALE GENOMIC DNA]</scope>
    <source>
        <strain evidence="12">DSM 24740</strain>
    </source>
</reference>
<keyword evidence="5 8" id="KW-0457">Lysine biosynthesis</keyword>
<dbReference type="NCBIfam" id="TIGR01048">
    <property type="entry name" value="lysA"/>
    <property type="match status" value="1"/>
</dbReference>
<organism evidence="11 12">
    <name type="scientific">Neolewinella agarilytica</name>
    <dbReference type="NCBI Taxonomy" id="478744"/>
    <lineage>
        <taxon>Bacteria</taxon>
        <taxon>Pseudomonadati</taxon>
        <taxon>Bacteroidota</taxon>
        <taxon>Saprospiria</taxon>
        <taxon>Saprospirales</taxon>
        <taxon>Lewinellaceae</taxon>
        <taxon>Neolewinella</taxon>
    </lineage>
</organism>
<dbReference type="SUPFAM" id="SSF50621">
    <property type="entry name" value="Alanine racemase C-terminal domain-like"/>
    <property type="match status" value="1"/>
</dbReference>
<feature type="binding site" evidence="5">
    <location>
        <position position="248"/>
    </location>
    <ligand>
        <name>pyridoxal 5'-phosphate</name>
        <dbReference type="ChEBI" id="CHEBI:597326"/>
    </ligand>
</feature>